<gene>
    <name evidence="1" type="ORF">EDI_333990</name>
</gene>
<dbReference type="RefSeq" id="XP_001738498.1">
    <property type="nucleotide sequence ID" value="XM_001738446.1"/>
</dbReference>
<organism evidence="2">
    <name type="scientific">Entamoeba dispar (strain ATCC PRA-260 / SAW760)</name>
    <dbReference type="NCBI Taxonomy" id="370354"/>
    <lineage>
        <taxon>Eukaryota</taxon>
        <taxon>Amoebozoa</taxon>
        <taxon>Evosea</taxon>
        <taxon>Archamoebae</taxon>
        <taxon>Mastigamoebida</taxon>
        <taxon>Entamoebidae</taxon>
        <taxon>Entamoeba</taxon>
    </lineage>
</organism>
<dbReference type="OrthoDB" id="28875at2759"/>
<dbReference type="AlphaFoldDB" id="B0EJX2"/>
<proteinExistence type="predicted"/>
<accession>B0EJX2</accession>
<evidence type="ECO:0000313" key="2">
    <source>
        <dbReference type="Proteomes" id="UP000008076"/>
    </source>
</evidence>
<dbReference type="Proteomes" id="UP000008076">
    <property type="component" value="Unassembled WGS sequence"/>
</dbReference>
<dbReference type="EMBL" id="DS549639">
    <property type="protein sequence ID" value="EDR25181.1"/>
    <property type="molecule type" value="Genomic_DNA"/>
</dbReference>
<sequence>MKSLNLKQSQNEVTKFNRFKEEESPTLIQNVQTNLAEEVSKVAEQFKNQNKSTTEGEEGVYSFGFDEKQLNMLSESEEIVDQRVEEIKKK</sequence>
<dbReference type="GeneID" id="5883581"/>
<evidence type="ECO:0000313" key="1">
    <source>
        <dbReference type="EMBL" id="EDR25181.1"/>
    </source>
</evidence>
<reference evidence="2" key="1">
    <citation type="submission" date="2007-12" db="EMBL/GenBank/DDBJ databases">
        <title>Annotation of Entamoeba dispar SAW760.</title>
        <authorList>
            <person name="Lorenzi H."/>
            <person name="Inman J."/>
            <person name="Schobel S."/>
            <person name="Amedeo P."/>
            <person name="Caler E."/>
        </authorList>
    </citation>
    <scope>NUCLEOTIDE SEQUENCE [LARGE SCALE GENOMIC DNA]</scope>
    <source>
        <strain evidence="2">ATCC PRA-260 / SAW760</strain>
    </source>
</reference>
<dbReference type="VEuPathDB" id="AmoebaDB:EDI_333990"/>
<dbReference type="KEGG" id="edi:EDI_333990"/>
<dbReference type="eggNOG" id="KOG0809">
    <property type="taxonomic scope" value="Eukaryota"/>
</dbReference>
<name>B0EJX2_ENTDS</name>
<protein>
    <submittedName>
        <fullName evidence="1">Uncharacterized protein</fullName>
    </submittedName>
</protein>
<keyword evidence="2" id="KW-1185">Reference proteome</keyword>